<evidence type="ECO:0000313" key="2">
    <source>
        <dbReference type="EMBL" id="KKL82786.1"/>
    </source>
</evidence>
<comment type="caution">
    <text evidence="2">The sequence shown here is derived from an EMBL/GenBank/DDBJ whole genome shotgun (WGS) entry which is preliminary data.</text>
</comment>
<keyword evidence="1" id="KW-0812">Transmembrane</keyword>
<organism evidence="2">
    <name type="scientific">marine sediment metagenome</name>
    <dbReference type="NCBI Taxonomy" id="412755"/>
    <lineage>
        <taxon>unclassified sequences</taxon>
        <taxon>metagenomes</taxon>
        <taxon>ecological metagenomes</taxon>
    </lineage>
</organism>
<name>A0A0F9FX43_9ZZZZ</name>
<evidence type="ECO:0000256" key="1">
    <source>
        <dbReference type="SAM" id="Phobius"/>
    </source>
</evidence>
<keyword evidence="1" id="KW-0472">Membrane</keyword>
<gene>
    <name evidence="2" type="ORF">LCGC14_1981270</name>
</gene>
<reference evidence="2" key="1">
    <citation type="journal article" date="2015" name="Nature">
        <title>Complex archaea that bridge the gap between prokaryotes and eukaryotes.</title>
        <authorList>
            <person name="Spang A."/>
            <person name="Saw J.H."/>
            <person name="Jorgensen S.L."/>
            <person name="Zaremba-Niedzwiedzka K."/>
            <person name="Martijn J."/>
            <person name="Lind A.E."/>
            <person name="van Eijk R."/>
            <person name="Schleper C."/>
            <person name="Guy L."/>
            <person name="Ettema T.J."/>
        </authorList>
    </citation>
    <scope>NUCLEOTIDE SEQUENCE</scope>
</reference>
<protein>
    <submittedName>
        <fullName evidence="2">Uncharacterized protein</fullName>
    </submittedName>
</protein>
<dbReference type="EMBL" id="LAZR01022176">
    <property type="protein sequence ID" value="KKL82786.1"/>
    <property type="molecule type" value="Genomic_DNA"/>
</dbReference>
<feature type="transmembrane region" description="Helical" evidence="1">
    <location>
        <begin position="6"/>
        <end position="26"/>
    </location>
</feature>
<proteinExistence type="predicted"/>
<accession>A0A0F9FX43</accession>
<dbReference type="AlphaFoldDB" id="A0A0F9FX43"/>
<sequence length="85" mass="10078">MEIGAIVGIISVCLVIWVALYNTNIGDCKYNRRAKRDFQKQKRKETVSYSTKYFDDMRYVHWTQDKLGWCWTNTGDTNMVLDSTW</sequence>
<keyword evidence="1" id="KW-1133">Transmembrane helix</keyword>